<dbReference type="RefSeq" id="WP_052379340.1">
    <property type="nucleotide sequence ID" value="NZ_BBIO01000008.1"/>
</dbReference>
<gene>
    <name evidence="2" type="ORF">M2A_1746</name>
</gene>
<dbReference type="InterPro" id="IPR019301">
    <property type="entry name" value="Flagellar_prot_FlgJ_N"/>
</dbReference>
<evidence type="ECO:0000313" key="3">
    <source>
        <dbReference type="Proteomes" id="UP000028702"/>
    </source>
</evidence>
<feature type="domain" description="Flagellar protein FlgJ N-terminal" evidence="1">
    <location>
        <begin position="98"/>
        <end position="143"/>
    </location>
</feature>
<accession>A0A081BB29</accession>
<dbReference type="AlphaFoldDB" id="A0A081BB29"/>
<evidence type="ECO:0000313" key="2">
    <source>
        <dbReference type="EMBL" id="GAK45247.1"/>
    </source>
</evidence>
<dbReference type="Pfam" id="PF10135">
    <property type="entry name" value="Rod-binding"/>
    <property type="match status" value="1"/>
</dbReference>
<dbReference type="eggNOG" id="COG3951">
    <property type="taxonomic scope" value="Bacteria"/>
</dbReference>
<proteinExistence type="predicted"/>
<dbReference type="STRING" id="1333998.M2A_1746"/>
<organism evidence="2 3">
    <name type="scientific">Tepidicaulis marinus</name>
    <dbReference type="NCBI Taxonomy" id="1333998"/>
    <lineage>
        <taxon>Bacteria</taxon>
        <taxon>Pseudomonadati</taxon>
        <taxon>Pseudomonadota</taxon>
        <taxon>Alphaproteobacteria</taxon>
        <taxon>Hyphomicrobiales</taxon>
        <taxon>Parvibaculaceae</taxon>
        <taxon>Tepidicaulis</taxon>
    </lineage>
</organism>
<name>A0A081BB29_9HYPH</name>
<sequence length="160" mass="17113">MSVLPPTGPVPPGGFAELLERPFLERRAEKAVPPPLETFAGLQRYRKSAPSPSLTASFTSEAPRARVLGGTGHDPADPAWKAAKEFEALMLSEMFTHMFSGIKSDGLFGGGHAEETYRTFLMQSYGESVAENGGIGLAEAVYRDIARTYGMAGTGEDQTS</sequence>
<dbReference type="EMBL" id="BBIO01000008">
    <property type="protein sequence ID" value="GAK45247.1"/>
    <property type="molecule type" value="Genomic_DNA"/>
</dbReference>
<protein>
    <submittedName>
        <fullName evidence="2">Chemotactic signal-response protein CheL, putative</fullName>
    </submittedName>
</protein>
<keyword evidence="3" id="KW-1185">Reference proteome</keyword>
<reference evidence="2 3" key="1">
    <citation type="submission" date="2014-07" db="EMBL/GenBank/DDBJ databases">
        <title>Tepidicaulis marinum gen. nov., sp. nov., a novel marine bacterium denitrifying nitrate to nitrous oxide strictly under microaerobic conditions.</title>
        <authorList>
            <person name="Takeuchi M."/>
            <person name="Yamagishi T."/>
            <person name="Kamagata Y."/>
            <person name="Oshima K."/>
            <person name="Hattori M."/>
            <person name="Katayama T."/>
            <person name="Hanada S."/>
            <person name="Tamaki H."/>
            <person name="Marumo K."/>
            <person name="Maeda H."/>
            <person name="Nedachi M."/>
            <person name="Iwasaki W."/>
            <person name="Suwa Y."/>
            <person name="Sakata S."/>
        </authorList>
    </citation>
    <scope>NUCLEOTIDE SEQUENCE [LARGE SCALE GENOMIC DNA]</scope>
    <source>
        <strain evidence="2 3">MA2</strain>
    </source>
</reference>
<dbReference type="Proteomes" id="UP000028702">
    <property type="component" value="Unassembled WGS sequence"/>
</dbReference>
<comment type="caution">
    <text evidence="2">The sequence shown here is derived from an EMBL/GenBank/DDBJ whole genome shotgun (WGS) entry which is preliminary data.</text>
</comment>
<evidence type="ECO:0000259" key="1">
    <source>
        <dbReference type="Pfam" id="PF10135"/>
    </source>
</evidence>